<dbReference type="Proteomes" id="UP000075606">
    <property type="component" value="Unassembled WGS sequence"/>
</dbReference>
<dbReference type="OrthoDB" id="9770553at2"/>
<organism evidence="1 2">
    <name type="scientific">Roseivirga spongicola</name>
    <dbReference type="NCBI Taxonomy" id="333140"/>
    <lineage>
        <taxon>Bacteria</taxon>
        <taxon>Pseudomonadati</taxon>
        <taxon>Bacteroidota</taxon>
        <taxon>Cytophagia</taxon>
        <taxon>Cytophagales</taxon>
        <taxon>Roseivirgaceae</taxon>
        <taxon>Roseivirga</taxon>
    </lineage>
</organism>
<dbReference type="GO" id="GO:0008168">
    <property type="term" value="F:methyltransferase activity"/>
    <property type="evidence" value="ECO:0007669"/>
    <property type="project" value="UniProtKB-KW"/>
</dbReference>
<name>A0A150XII9_9BACT</name>
<dbReference type="CDD" id="cd02440">
    <property type="entry name" value="AdoMet_MTases"/>
    <property type="match status" value="1"/>
</dbReference>
<dbReference type="EMBL" id="LRPC01000001">
    <property type="protein sequence ID" value="KYG78475.1"/>
    <property type="molecule type" value="Genomic_DNA"/>
</dbReference>
<keyword evidence="1" id="KW-0808">Transferase</keyword>
<dbReference type="SUPFAM" id="SSF53335">
    <property type="entry name" value="S-adenosyl-L-methionine-dependent methyltransferases"/>
    <property type="match status" value="1"/>
</dbReference>
<proteinExistence type="predicted"/>
<dbReference type="InterPro" id="IPR029063">
    <property type="entry name" value="SAM-dependent_MTases_sf"/>
</dbReference>
<dbReference type="Gene3D" id="3.40.50.150">
    <property type="entry name" value="Vaccinia Virus protein VP39"/>
    <property type="match status" value="1"/>
</dbReference>
<protein>
    <submittedName>
        <fullName evidence="1">Methylase</fullName>
    </submittedName>
</protein>
<evidence type="ECO:0000313" key="1">
    <source>
        <dbReference type="EMBL" id="KYG78475.1"/>
    </source>
</evidence>
<keyword evidence="2" id="KW-1185">Reference proteome</keyword>
<dbReference type="RefSeq" id="WP_068218321.1">
    <property type="nucleotide sequence ID" value="NZ_CP139724.1"/>
</dbReference>
<dbReference type="Pfam" id="PF13489">
    <property type="entry name" value="Methyltransf_23"/>
    <property type="match status" value="1"/>
</dbReference>
<accession>A0A150XII9</accession>
<dbReference type="GO" id="GO:0032259">
    <property type="term" value="P:methylation"/>
    <property type="evidence" value="ECO:0007669"/>
    <property type="project" value="UniProtKB-KW"/>
</dbReference>
<reference evidence="1 2" key="1">
    <citation type="submission" date="2016-01" db="EMBL/GenBank/DDBJ databases">
        <title>Genome sequencing of Roseivirga spongicola UST030701-084.</title>
        <authorList>
            <person name="Selvaratnam C."/>
            <person name="Thevarajoo S."/>
            <person name="Goh K.M."/>
            <person name="Ee R."/>
            <person name="Chan K.-G."/>
            <person name="Chong C.S."/>
        </authorList>
    </citation>
    <scope>NUCLEOTIDE SEQUENCE [LARGE SCALE GENOMIC DNA]</scope>
    <source>
        <strain evidence="1 2">UST030701-084</strain>
    </source>
</reference>
<sequence>MAINNYYQENSAYLESNPSWHIEDSPWKAKQILKMIKKNSLQINSIAEIGCGAGEILNQLQTSLPKNVLFTGFDISPDAIKMAQKRKSQRVSFRQEDMIKSREFFDLLLMIDVFEHVEDYMGFLRACKDKSEYKLFHIPLDASMFMIFRNKLLTMRKSVGHLHYFMKDTALATLSDTGYEIVDHFYTSIILDIPRKSIKSKMGYMPRRLLSLMSEDFAAKTIGGFSLMVLAK</sequence>
<dbReference type="AlphaFoldDB" id="A0A150XII9"/>
<dbReference type="STRING" id="333140.AWW68_06820"/>
<gene>
    <name evidence="1" type="ORF">AWW68_06820</name>
</gene>
<evidence type="ECO:0000313" key="2">
    <source>
        <dbReference type="Proteomes" id="UP000075606"/>
    </source>
</evidence>
<comment type="caution">
    <text evidence="1">The sequence shown here is derived from an EMBL/GenBank/DDBJ whole genome shotgun (WGS) entry which is preliminary data.</text>
</comment>
<keyword evidence="1" id="KW-0489">Methyltransferase</keyword>